<comment type="caution">
    <text evidence="6">The sequence shown here is derived from an EMBL/GenBank/DDBJ whole genome shotgun (WGS) entry which is preliminary data.</text>
</comment>
<dbReference type="Gene3D" id="3.40.50.10860">
    <property type="entry name" value="Leucine Dehydrogenase, chain A, domain 1"/>
    <property type="match status" value="1"/>
</dbReference>
<evidence type="ECO:0000256" key="1">
    <source>
        <dbReference type="ARBA" id="ARBA00004871"/>
    </source>
</evidence>
<dbReference type="SUPFAM" id="SSF51735">
    <property type="entry name" value="NAD(P)-binding Rossmann-fold domains"/>
    <property type="match status" value="1"/>
</dbReference>
<dbReference type="InterPro" id="IPR046346">
    <property type="entry name" value="Aminoacid_DH-like_N_sf"/>
</dbReference>
<dbReference type="Pfam" id="PF08501">
    <property type="entry name" value="Shikimate_dh_N"/>
    <property type="match status" value="1"/>
</dbReference>
<proteinExistence type="predicted"/>
<dbReference type="Pfam" id="PF18317">
    <property type="entry name" value="SDH_C"/>
    <property type="match status" value="1"/>
</dbReference>
<gene>
    <name evidence="6" type="ORF">ACFFVD_14945</name>
</gene>
<evidence type="ECO:0000313" key="7">
    <source>
        <dbReference type="Proteomes" id="UP001589700"/>
    </source>
</evidence>
<name>A0ABV5JTM3_9ACTN</name>
<evidence type="ECO:0000256" key="3">
    <source>
        <dbReference type="SAM" id="MobiDB-lite"/>
    </source>
</evidence>
<evidence type="ECO:0000313" key="6">
    <source>
        <dbReference type="EMBL" id="MFB9261091.1"/>
    </source>
</evidence>
<feature type="domain" description="Shikimate dehydrogenase substrate binding N-terminal" evidence="4">
    <location>
        <begin position="18"/>
        <end position="100"/>
    </location>
</feature>
<dbReference type="Gene3D" id="3.40.50.720">
    <property type="entry name" value="NAD(P)-binding Rossmann-like Domain"/>
    <property type="match status" value="1"/>
</dbReference>
<dbReference type="EMBL" id="JBHMDY010000013">
    <property type="protein sequence ID" value="MFB9261091.1"/>
    <property type="molecule type" value="Genomic_DNA"/>
</dbReference>
<protein>
    <submittedName>
        <fullName evidence="6">Shikimate dehydrogenase</fullName>
        <ecNumber evidence="6">1.1.1.25</ecNumber>
    </submittedName>
</protein>
<keyword evidence="2" id="KW-0028">Amino-acid biosynthesis</keyword>
<reference evidence="6 7" key="1">
    <citation type="submission" date="2024-09" db="EMBL/GenBank/DDBJ databases">
        <authorList>
            <person name="Sun Q."/>
            <person name="Mori K."/>
        </authorList>
    </citation>
    <scope>NUCLEOTIDE SEQUENCE [LARGE SCALE GENOMIC DNA]</scope>
    <source>
        <strain evidence="6 7">CCM 7659</strain>
    </source>
</reference>
<dbReference type="InterPro" id="IPR041121">
    <property type="entry name" value="SDH_C"/>
</dbReference>
<dbReference type="PANTHER" id="PTHR21089:SF1">
    <property type="entry name" value="BIFUNCTIONAL 3-DEHYDROQUINATE DEHYDRATASE_SHIKIMATE DEHYDROGENASE, CHLOROPLASTIC"/>
    <property type="match status" value="1"/>
</dbReference>
<evidence type="ECO:0000259" key="5">
    <source>
        <dbReference type="Pfam" id="PF18317"/>
    </source>
</evidence>
<dbReference type="PANTHER" id="PTHR21089">
    <property type="entry name" value="SHIKIMATE DEHYDROGENASE"/>
    <property type="match status" value="1"/>
</dbReference>
<dbReference type="EC" id="1.1.1.25" evidence="6"/>
<comment type="pathway">
    <text evidence="1">Metabolic intermediate biosynthesis; chorismate biosynthesis; chorismate from D-erythrose 4-phosphate and phosphoenolpyruvate: step 4/7.</text>
</comment>
<keyword evidence="2" id="KW-0057">Aromatic amino acid biosynthesis</keyword>
<evidence type="ECO:0000256" key="2">
    <source>
        <dbReference type="ARBA" id="ARBA00023141"/>
    </source>
</evidence>
<keyword evidence="6" id="KW-0560">Oxidoreductase</keyword>
<evidence type="ECO:0000259" key="4">
    <source>
        <dbReference type="Pfam" id="PF08501"/>
    </source>
</evidence>
<feature type="domain" description="SDH C-terminal" evidence="5">
    <location>
        <begin position="251"/>
        <end position="277"/>
    </location>
</feature>
<dbReference type="NCBIfam" id="NF001311">
    <property type="entry name" value="PRK00258.1-3"/>
    <property type="match status" value="1"/>
</dbReference>
<keyword evidence="7" id="KW-1185">Reference proteome</keyword>
<feature type="region of interest" description="Disordered" evidence="3">
    <location>
        <begin position="1"/>
        <end position="21"/>
    </location>
</feature>
<dbReference type="InterPro" id="IPR013708">
    <property type="entry name" value="Shikimate_DH-bd_N"/>
</dbReference>
<dbReference type="InterPro" id="IPR036291">
    <property type="entry name" value="NAD(P)-bd_dom_sf"/>
</dbReference>
<accession>A0ABV5JTM3</accession>
<sequence>MVADARGATPAGPRSAAVLGSPVSHSLSPVLHGAAYRALGLEGWTYERIECDAEMLPATVEGSPAHRIGYSVTMPGKFAALQFASTVSERARIVGSANTLVRHPDGWFADCTDVDGVTGALSAFDDLSASPSAVILGVGGTARPVLAGLAEKGATRVVLASRRDNAGPAAECGRELGLDVATMLLTDLALPGEIADAEVLINTVPEPGITEIVDLVSHARRLFDVLYDPWPTSAGAVAMAAGIPVVGGDVMLLNQAFGQVELFTGMPAPRAEMADALSAALGR</sequence>
<dbReference type="RefSeq" id="WP_182633056.1">
    <property type="nucleotide sequence ID" value="NZ_JAALDM010000222.1"/>
</dbReference>
<dbReference type="Proteomes" id="UP001589700">
    <property type="component" value="Unassembled WGS sequence"/>
</dbReference>
<dbReference type="SUPFAM" id="SSF53223">
    <property type="entry name" value="Aminoacid dehydrogenase-like, N-terminal domain"/>
    <property type="match status" value="1"/>
</dbReference>
<dbReference type="GO" id="GO:0004764">
    <property type="term" value="F:shikimate 3-dehydrogenase (NADP+) activity"/>
    <property type="evidence" value="ECO:0007669"/>
    <property type="project" value="UniProtKB-EC"/>
</dbReference>
<organism evidence="6 7">
    <name type="scientific">Dietzia aerolata</name>
    <dbReference type="NCBI Taxonomy" id="595984"/>
    <lineage>
        <taxon>Bacteria</taxon>
        <taxon>Bacillati</taxon>
        <taxon>Actinomycetota</taxon>
        <taxon>Actinomycetes</taxon>
        <taxon>Mycobacteriales</taxon>
        <taxon>Dietziaceae</taxon>
        <taxon>Dietzia</taxon>
    </lineage>
</organism>
<dbReference type="InterPro" id="IPR022893">
    <property type="entry name" value="Shikimate_DH_fam"/>
</dbReference>